<dbReference type="SUPFAM" id="SSF159245">
    <property type="entry name" value="AttH-like"/>
    <property type="match status" value="1"/>
</dbReference>
<evidence type="ECO:0000313" key="3">
    <source>
        <dbReference type="Proteomes" id="UP000585272"/>
    </source>
</evidence>
<gene>
    <name evidence="2" type="ORF">BDZ31_002108</name>
</gene>
<evidence type="ECO:0000259" key="1">
    <source>
        <dbReference type="Pfam" id="PF23213"/>
    </source>
</evidence>
<sequence length="293" mass="31356">MIGPELESPRPADGEGFGDAVTYAFGDPGAGLYGSVRLGLVPGEPPHASSIVLLFHAGEIVSVASSGAVEQSELDWSEVSAGDASAAIVEPLRRWTVSYDGDEGGFELRFDALGEPAAIGRGELAGSAAGLEGYEQLCRVRGTVQVGERRWTLDCLGQRGHTWGAPDWQQLELSRTLSVWLDDERGVTFTAVRPRGVDGHEGELVDAHLFADGTVAIDDPRLSTGLDGDGRQARAGLELWVDEEGEAGPLRAAGEAVCGTTFDLGELRLDCAFFTWRMEGRQGVGRYDLLRRR</sequence>
<reference evidence="2 3" key="1">
    <citation type="submission" date="2020-08" db="EMBL/GenBank/DDBJ databases">
        <title>Genomic Encyclopedia of Archaeal and Bacterial Type Strains, Phase II (KMG-II): from individual species to whole genera.</title>
        <authorList>
            <person name="Goeker M."/>
        </authorList>
    </citation>
    <scope>NUCLEOTIDE SEQUENCE [LARGE SCALE GENOMIC DNA]</scope>
    <source>
        <strain evidence="2 3">DSM 23288</strain>
    </source>
</reference>
<proteinExistence type="predicted"/>
<dbReference type="RefSeq" id="WP_183341750.1">
    <property type="nucleotide sequence ID" value="NZ_JACHNU010000002.1"/>
</dbReference>
<accession>A0A840ICQ5</accession>
<dbReference type="Pfam" id="PF23213">
    <property type="entry name" value="DUF7065"/>
    <property type="match status" value="1"/>
</dbReference>
<keyword evidence="3" id="KW-1185">Reference proteome</keyword>
<feature type="domain" description="DUF7065" evidence="1">
    <location>
        <begin position="11"/>
        <end position="164"/>
    </location>
</feature>
<dbReference type="Proteomes" id="UP000585272">
    <property type="component" value="Unassembled WGS sequence"/>
</dbReference>
<protein>
    <recommendedName>
        <fullName evidence="1">DUF7065 domain-containing protein</fullName>
    </recommendedName>
</protein>
<comment type="caution">
    <text evidence="2">The sequence shown here is derived from an EMBL/GenBank/DDBJ whole genome shotgun (WGS) entry which is preliminary data.</text>
</comment>
<dbReference type="EMBL" id="JACHNU010000002">
    <property type="protein sequence ID" value="MBB4662522.1"/>
    <property type="molecule type" value="Genomic_DNA"/>
</dbReference>
<name>A0A840ICQ5_9ACTN</name>
<evidence type="ECO:0000313" key="2">
    <source>
        <dbReference type="EMBL" id="MBB4662522.1"/>
    </source>
</evidence>
<dbReference type="InterPro" id="IPR055493">
    <property type="entry name" value="DUF7065"/>
</dbReference>
<organism evidence="2 3">
    <name type="scientific">Conexibacter arvalis</name>
    <dbReference type="NCBI Taxonomy" id="912552"/>
    <lineage>
        <taxon>Bacteria</taxon>
        <taxon>Bacillati</taxon>
        <taxon>Actinomycetota</taxon>
        <taxon>Thermoleophilia</taxon>
        <taxon>Solirubrobacterales</taxon>
        <taxon>Conexibacteraceae</taxon>
        <taxon>Conexibacter</taxon>
    </lineage>
</organism>
<dbReference type="AlphaFoldDB" id="A0A840ICQ5"/>